<dbReference type="GO" id="GO:0016554">
    <property type="term" value="P:cytidine to uridine editing"/>
    <property type="evidence" value="ECO:0007669"/>
    <property type="project" value="InterPro"/>
</dbReference>
<dbReference type="AlphaFoldDB" id="A0A7I8LG99"/>
<evidence type="ECO:0000313" key="6">
    <source>
        <dbReference type="Proteomes" id="UP000663760"/>
    </source>
</evidence>
<dbReference type="Proteomes" id="UP000663760">
    <property type="component" value="Chromosome 15"/>
</dbReference>
<dbReference type="EMBL" id="LR746278">
    <property type="protein sequence ID" value="CAA7409047.1"/>
    <property type="molecule type" value="Genomic_DNA"/>
</dbReference>
<keyword evidence="1" id="KW-0809">Transit peptide</keyword>
<proteinExistence type="predicted"/>
<evidence type="ECO:0000256" key="1">
    <source>
        <dbReference type="ARBA" id="ARBA00022946"/>
    </source>
</evidence>
<feature type="region of interest" description="Disordered" evidence="2">
    <location>
        <begin position="190"/>
        <end position="232"/>
    </location>
</feature>
<organism evidence="5 6">
    <name type="scientific">Spirodela intermedia</name>
    <name type="common">Intermediate duckweed</name>
    <dbReference type="NCBI Taxonomy" id="51605"/>
    <lineage>
        <taxon>Eukaryota</taxon>
        <taxon>Viridiplantae</taxon>
        <taxon>Streptophyta</taxon>
        <taxon>Embryophyta</taxon>
        <taxon>Tracheophyta</taxon>
        <taxon>Spermatophyta</taxon>
        <taxon>Magnoliopsida</taxon>
        <taxon>Liliopsida</taxon>
        <taxon>Araceae</taxon>
        <taxon>Lemnoideae</taxon>
        <taxon>Spirodela</taxon>
    </lineage>
</organism>
<feature type="domain" description="MORF/ORRM1/DAG-like MORF" evidence="3">
    <location>
        <begin position="87"/>
        <end position="179"/>
    </location>
</feature>
<accession>A0A7I8LG99</accession>
<sequence>MAAMSSTALVFKTLVSSSSSSSRLSMGMSPRISVAPQPASLGSRRRPASARLCVRAMAIDGEYSSRRGGGGGGNEPRETILLPGCDYNHWLIVMEFPKDPAPTREQMIDTYLNTLATVLGSMEEAKKNMYAFSTTTYTGFQCTVDEETSEKFKGLPGVLWVLPDSYIDVKNKDYGGDKYINGEIIPCKYPTYQPKQRSSSKYESRRYERRRDGPPPEKRRPRQESQQPEAAS</sequence>
<feature type="region of interest" description="Disordered" evidence="2">
    <location>
        <begin position="20"/>
        <end position="46"/>
    </location>
</feature>
<dbReference type="InterPro" id="IPR037045">
    <property type="entry name" value="S8pro/Inhibitor_I9_sf"/>
</dbReference>
<keyword evidence="6" id="KW-1185">Reference proteome</keyword>
<name>A0A7I8LG99_SPIIN</name>
<dbReference type="PANTHER" id="PTHR31346:SF3">
    <property type="entry name" value="MULTIPLE ORGANELLAR RNA EDITING FACTOR 9, CHLOROPLASTIC"/>
    <property type="match status" value="1"/>
</dbReference>
<evidence type="ECO:0000313" key="4">
    <source>
        <dbReference type="EMBL" id="CAA2632719.1"/>
    </source>
</evidence>
<dbReference type="InterPro" id="IPR039206">
    <property type="entry name" value="MORF/ORRM1/DAG-like"/>
</dbReference>
<dbReference type="PANTHER" id="PTHR31346">
    <property type="entry name" value="MULTIPLE ORGANELLAR RNA EDITING FACTOR 2, CHLOROPLASTIC-RELATED-RELATED"/>
    <property type="match status" value="1"/>
</dbReference>
<protein>
    <recommendedName>
        <fullName evidence="3">MORF/ORRM1/DAG-like MORF domain-containing protein</fullName>
    </recommendedName>
</protein>
<reference evidence="5" key="1">
    <citation type="submission" date="2020-02" db="EMBL/GenBank/DDBJ databases">
        <authorList>
            <person name="Scholz U."/>
            <person name="Mascher M."/>
            <person name="Fiebig A."/>
        </authorList>
    </citation>
    <scope>NUCLEOTIDE SEQUENCE</scope>
</reference>
<evidence type="ECO:0000256" key="2">
    <source>
        <dbReference type="SAM" id="MobiDB-lite"/>
    </source>
</evidence>
<dbReference type="Gene3D" id="3.30.70.80">
    <property type="entry name" value="Peptidase S8 propeptide/proteinase inhibitor I9"/>
    <property type="match status" value="1"/>
</dbReference>
<feature type="compositionally biased region" description="Basic and acidic residues" evidence="2">
    <location>
        <begin position="200"/>
        <end position="218"/>
    </location>
</feature>
<dbReference type="GO" id="GO:1900865">
    <property type="term" value="P:chloroplast RNA modification"/>
    <property type="evidence" value="ECO:0007669"/>
    <property type="project" value="TreeGrafter"/>
</dbReference>
<evidence type="ECO:0000259" key="3">
    <source>
        <dbReference type="Pfam" id="PF21864"/>
    </source>
</evidence>
<dbReference type="FunFam" id="3.30.70.80:FF:000001">
    <property type="entry name" value="Multiple organellar RNA editing factor"/>
    <property type="match status" value="1"/>
</dbReference>
<dbReference type="GO" id="GO:0042803">
    <property type="term" value="F:protein homodimerization activity"/>
    <property type="evidence" value="ECO:0007669"/>
    <property type="project" value="UniProtKB-ARBA"/>
</dbReference>
<gene>
    <name evidence="4" type="ORF">SI7747_15018311</name>
    <name evidence="5" type="ORF">SI8410_15019725</name>
</gene>
<dbReference type="Pfam" id="PF21864">
    <property type="entry name" value="MORF_dom"/>
    <property type="match status" value="1"/>
</dbReference>
<evidence type="ECO:0000313" key="5">
    <source>
        <dbReference type="EMBL" id="CAA7409047.1"/>
    </source>
</evidence>
<dbReference type="OrthoDB" id="1905329at2759"/>
<dbReference type="InterPro" id="IPR054059">
    <property type="entry name" value="MORF/ORRM1/DAG-like_MORF"/>
</dbReference>
<dbReference type="GO" id="GO:0009507">
    <property type="term" value="C:chloroplast"/>
    <property type="evidence" value="ECO:0007669"/>
    <property type="project" value="TreeGrafter"/>
</dbReference>
<dbReference type="EMBL" id="LR743602">
    <property type="protein sequence ID" value="CAA2632719.1"/>
    <property type="molecule type" value="Genomic_DNA"/>
</dbReference>